<reference evidence="1" key="1">
    <citation type="submission" date="2014-11" db="EMBL/GenBank/DDBJ databases">
        <authorList>
            <person name="Amaro Gonzalez C."/>
        </authorList>
    </citation>
    <scope>NUCLEOTIDE SEQUENCE</scope>
</reference>
<reference evidence="1" key="2">
    <citation type="journal article" date="2015" name="Fish Shellfish Immunol.">
        <title>Early steps in the European eel (Anguilla anguilla)-Vibrio vulnificus interaction in the gills: Role of the RtxA13 toxin.</title>
        <authorList>
            <person name="Callol A."/>
            <person name="Pajuelo D."/>
            <person name="Ebbesson L."/>
            <person name="Teles M."/>
            <person name="MacKenzie S."/>
            <person name="Amaro C."/>
        </authorList>
    </citation>
    <scope>NUCLEOTIDE SEQUENCE</scope>
</reference>
<proteinExistence type="predicted"/>
<name>A0A0E9RE45_ANGAN</name>
<dbReference type="AlphaFoldDB" id="A0A0E9RE45"/>
<evidence type="ECO:0000313" key="1">
    <source>
        <dbReference type="EMBL" id="JAH27087.1"/>
    </source>
</evidence>
<dbReference type="EMBL" id="GBXM01081490">
    <property type="protein sequence ID" value="JAH27087.1"/>
    <property type="molecule type" value="Transcribed_RNA"/>
</dbReference>
<protein>
    <submittedName>
        <fullName evidence="1">Uncharacterized protein</fullName>
    </submittedName>
</protein>
<accession>A0A0E9RE45</accession>
<organism evidence="1">
    <name type="scientific">Anguilla anguilla</name>
    <name type="common">European freshwater eel</name>
    <name type="synonym">Muraena anguilla</name>
    <dbReference type="NCBI Taxonomy" id="7936"/>
    <lineage>
        <taxon>Eukaryota</taxon>
        <taxon>Metazoa</taxon>
        <taxon>Chordata</taxon>
        <taxon>Craniata</taxon>
        <taxon>Vertebrata</taxon>
        <taxon>Euteleostomi</taxon>
        <taxon>Actinopterygii</taxon>
        <taxon>Neopterygii</taxon>
        <taxon>Teleostei</taxon>
        <taxon>Anguilliformes</taxon>
        <taxon>Anguillidae</taxon>
        <taxon>Anguilla</taxon>
    </lineage>
</organism>
<sequence length="44" mass="5103">MTDGCGERMDQKNVCYLFDKNVKPLSCQKVSFTVRLITFMVKDI</sequence>